<keyword evidence="3" id="KW-0436">Ligase</keyword>
<accession>I4C7C6</accession>
<dbReference type="PANTHER" id="PTHR43767">
    <property type="entry name" value="LONG-CHAIN-FATTY-ACID--COA LIGASE"/>
    <property type="match status" value="1"/>
</dbReference>
<dbReference type="HOGENOM" id="CLU_000022_59_7_7"/>
<dbReference type="InterPro" id="IPR025110">
    <property type="entry name" value="AMP-bd_C"/>
</dbReference>
<dbReference type="InterPro" id="IPR000873">
    <property type="entry name" value="AMP-dep_synth/lig_dom"/>
</dbReference>
<protein>
    <submittedName>
        <fullName evidence="3">Acyl-CoA synthetase (AMP-forming)/AMP-acid ligase II</fullName>
    </submittedName>
</protein>
<proteinExistence type="predicted"/>
<dbReference type="SUPFAM" id="SSF56801">
    <property type="entry name" value="Acetyl-CoA synthetase-like"/>
    <property type="match status" value="1"/>
</dbReference>
<dbReference type="Pfam" id="PF00501">
    <property type="entry name" value="AMP-binding"/>
    <property type="match status" value="1"/>
</dbReference>
<organism evidence="3 4">
    <name type="scientific">Desulfomonile tiedjei (strain ATCC 49306 / DSM 6799 / DCB-1)</name>
    <dbReference type="NCBI Taxonomy" id="706587"/>
    <lineage>
        <taxon>Bacteria</taxon>
        <taxon>Pseudomonadati</taxon>
        <taxon>Thermodesulfobacteriota</taxon>
        <taxon>Desulfomonilia</taxon>
        <taxon>Desulfomonilales</taxon>
        <taxon>Desulfomonilaceae</taxon>
        <taxon>Desulfomonile</taxon>
    </lineage>
</organism>
<dbReference type="KEGG" id="dti:Desti_2797"/>
<dbReference type="PANTHER" id="PTHR43767:SF1">
    <property type="entry name" value="NONRIBOSOMAL PEPTIDE SYNTHASE PES1 (EUROFUNG)-RELATED"/>
    <property type="match status" value="1"/>
</dbReference>
<dbReference type="RefSeq" id="WP_014810606.1">
    <property type="nucleotide sequence ID" value="NC_018025.1"/>
</dbReference>
<dbReference type="CDD" id="cd05936">
    <property type="entry name" value="FC-FACS_FadD_like"/>
    <property type="match status" value="1"/>
</dbReference>
<evidence type="ECO:0000313" key="3">
    <source>
        <dbReference type="EMBL" id="AFM25467.1"/>
    </source>
</evidence>
<dbReference type="Proteomes" id="UP000006055">
    <property type="component" value="Chromosome"/>
</dbReference>
<dbReference type="STRING" id="706587.Desti_2797"/>
<evidence type="ECO:0000259" key="1">
    <source>
        <dbReference type="Pfam" id="PF00501"/>
    </source>
</evidence>
<name>I4C7C6_DESTA</name>
<dbReference type="OrthoDB" id="9803968at2"/>
<feature type="domain" description="AMP-dependent synthetase/ligase" evidence="1">
    <location>
        <begin position="31"/>
        <end position="414"/>
    </location>
</feature>
<sequence>MERIWNKSYAKGVPPSLAYNDIPLQQALSITAKKYPENVALIFEGTRVTFRELDEMVSRFAGGLKGLGIQPGAKVSIILPNLIQTAVAIYGTLRAGAIAVMHNPRNDDMLMEHQLNVASSEIVVCLDVLVPKVETIQRRTSVRTIISCHIRDYLPFLKKQLFPFVRKQLHLRTREKEGLFEFSHFMDSAQPMTGSHMPSMDDTAFILFTSATTGKSKGVELSHSNMSRNVQQLRAWFPVFRDGKEVVVGCLPFFHVFGLTCSLNIGIFYAFTDILIPLPDPKNILEAVSQYQATFIPALPILYTGMINDPHLLRYNLTSLKGCFSGGAPLALEIMKTFERLTGGQICEGYGLTECSPVSHVNPFGGKTKIGTIGLPLPDTDIKLVDVDDFGTEITTPGERGELCIKGPQVMKGYVNLEQETRTTLRDGWLLTGDIAVMDTDGYFSIVDRKKEMIVSSGEKIFPRDIDEVLFAHPKIMEACALGVPDRDLGQIVKAYVVVKKGETLTAADVIRHCEKRLPPENVPKLVEFLQELPRSQVGKVLRKELKRMHLVQSSLGTAKSVSKPVSA</sequence>
<dbReference type="Gene3D" id="3.40.50.12780">
    <property type="entry name" value="N-terminal domain of ligase-like"/>
    <property type="match status" value="1"/>
</dbReference>
<evidence type="ECO:0000259" key="2">
    <source>
        <dbReference type="Pfam" id="PF13193"/>
    </source>
</evidence>
<dbReference type="Pfam" id="PF13193">
    <property type="entry name" value="AMP-binding_C"/>
    <property type="match status" value="1"/>
</dbReference>
<dbReference type="GO" id="GO:0016878">
    <property type="term" value="F:acid-thiol ligase activity"/>
    <property type="evidence" value="ECO:0007669"/>
    <property type="project" value="UniProtKB-ARBA"/>
</dbReference>
<dbReference type="EMBL" id="CP003360">
    <property type="protein sequence ID" value="AFM25467.1"/>
    <property type="molecule type" value="Genomic_DNA"/>
</dbReference>
<keyword evidence="4" id="KW-1185">Reference proteome</keyword>
<dbReference type="PATRIC" id="fig|706587.4.peg.3186"/>
<dbReference type="InterPro" id="IPR045851">
    <property type="entry name" value="AMP-bd_C_sf"/>
</dbReference>
<evidence type="ECO:0000313" key="4">
    <source>
        <dbReference type="Proteomes" id="UP000006055"/>
    </source>
</evidence>
<dbReference type="InterPro" id="IPR050237">
    <property type="entry name" value="ATP-dep_AMP-bd_enzyme"/>
</dbReference>
<reference evidence="4" key="1">
    <citation type="submission" date="2012-06" db="EMBL/GenBank/DDBJ databases">
        <title>Complete sequence of chromosome of Desulfomonile tiedjei DSM 6799.</title>
        <authorList>
            <person name="Lucas S."/>
            <person name="Copeland A."/>
            <person name="Lapidus A."/>
            <person name="Glavina del Rio T."/>
            <person name="Dalin E."/>
            <person name="Tice H."/>
            <person name="Bruce D."/>
            <person name="Goodwin L."/>
            <person name="Pitluck S."/>
            <person name="Peters L."/>
            <person name="Ovchinnikova G."/>
            <person name="Zeytun A."/>
            <person name="Lu M."/>
            <person name="Kyrpides N."/>
            <person name="Mavromatis K."/>
            <person name="Ivanova N."/>
            <person name="Brettin T."/>
            <person name="Detter J.C."/>
            <person name="Han C."/>
            <person name="Larimer F."/>
            <person name="Land M."/>
            <person name="Hauser L."/>
            <person name="Markowitz V."/>
            <person name="Cheng J.-F."/>
            <person name="Hugenholtz P."/>
            <person name="Woyke T."/>
            <person name="Wu D."/>
            <person name="Spring S."/>
            <person name="Schroeder M."/>
            <person name="Brambilla E."/>
            <person name="Klenk H.-P."/>
            <person name="Eisen J.A."/>
        </authorList>
    </citation>
    <scope>NUCLEOTIDE SEQUENCE [LARGE SCALE GENOMIC DNA]</scope>
    <source>
        <strain evidence="4">ATCC 49306 / DSM 6799 / DCB-1</strain>
    </source>
</reference>
<dbReference type="InterPro" id="IPR042099">
    <property type="entry name" value="ANL_N_sf"/>
</dbReference>
<dbReference type="Gene3D" id="3.30.300.30">
    <property type="match status" value="1"/>
</dbReference>
<feature type="domain" description="AMP-binding enzyme C-terminal" evidence="2">
    <location>
        <begin position="466"/>
        <end position="540"/>
    </location>
</feature>
<dbReference type="AlphaFoldDB" id="I4C7C6"/>
<dbReference type="eggNOG" id="COG0318">
    <property type="taxonomic scope" value="Bacteria"/>
</dbReference>
<gene>
    <name evidence="3" type="ordered locus">Desti_2797</name>
</gene>